<gene>
    <name evidence="1" type="ORF">SAMN05444002_0084</name>
</gene>
<dbReference type="EMBL" id="FSRL01000001">
    <property type="protein sequence ID" value="SIN75145.1"/>
    <property type="molecule type" value="Genomic_DNA"/>
</dbReference>
<dbReference type="RefSeq" id="WP_139301185.1">
    <property type="nucleotide sequence ID" value="NZ_FSRL01000001.1"/>
</dbReference>
<dbReference type="OrthoDB" id="7705857at2"/>
<sequence>MAGEARSPNAPEAHARPVRVVVHMGFHKTGTTSAQSFLRHNGKHLWPVMALGLRQQLEPVLFATRAFSTWRDVLSLEKLRLRFAAYLAGLHLGQKRDLLLSSEELAGHMAGRPGLPDYSAVPEIAEVMEQEILAAWPAADVTFFFSLRAPGPWLKSAWSEHVKSSRMTLDFAAFEAANPSAANFASIIAATQARVQSTVTTAWLEKIGTLPFGPATPLLDLMQVSHSRRARLDPTRRLNTRRDPEVTEALLALNRSNLDDAALRAAKDKLLGR</sequence>
<evidence type="ECO:0000313" key="1">
    <source>
        <dbReference type="EMBL" id="SIN75145.1"/>
    </source>
</evidence>
<evidence type="ECO:0000313" key="2">
    <source>
        <dbReference type="Proteomes" id="UP000184932"/>
    </source>
</evidence>
<dbReference type="SUPFAM" id="SSF52540">
    <property type="entry name" value="P-loop containing nucleoside triphosphate hydrolases"/>
    <property type="match status" value="1"/>
</dbReference>
<name>A0A1N6DWH2_9RHOB</name>
<reference evidence="2" key="1">
    <citation type="submission" date="2016-11" db="EMBL/GenBank/DDBJ databases">
        <authorList>
            <person name="Varghese N."/>
            <person name="Submissions S."/>
        </authorList>
    </citation>
    <scope>NUCLEOTIDE SEQUENCE [LARGE SCALE GENOMIC DNA]</scope>
    <source>
        <strain evidence="2">DSM 29440</strain>
    </source>
</reference>
<keyword evidence="2" id="KW-1185">Reference proteome</keyword>
<proteinExistence type="predicted"/>
<protein>
    <recommendedName>
        <fullName evidence="3">Sulfotransferase family protein</fullName>
    </recommendedName>
</protein>
<dbReference type="InterPro" id="IPR027417">
    <property type="entry name" value="P-loop_NTPase"/>
</dbReference>
<organism evidence="1 2">
    <name type="scientific">Vannielia litorea</name>
    <dbReference type="NCBI Taxonomy" id="1217970"/>
    <lineage>
        <taxon>Bacteria</taxon>
        <taxon>Pseudomonadati</taxon>
        <taxon>Pseudomonadota</taxon>
        <taxon>Alphaproteobacteria</taxon>
        <taxon>Rhodobacterales</taxon>
        <taxon>Paracoccaceae</taxon>
        <taxon>Vannielia</taxon>
    </lineage>
</organism>
<dbReference type="Proteomes" id="UP000184932">
    <property type="component" value="Unassembled WGS sequence"/>
</dbReference>
<dbReference type="AlphaFoldDB" id="A0A1N6DWH2"/>
<accession>A0A1N6DWH2</accession>
<evidence type="ECO:0008006" key="3">
    <source>
        <dbReference type="Google" id="ProtNLM"/>
    </source>
</evidence>
<dbReference type="STRING" id="1217970.SAMN05444002_0084"/>